<reference evidence="2 3" key="1">
    <citation type="journal article" date="2016" name="Mol. Biol. Evol.">
        <title>Comparative Genomics of Early-Diverging Mushroom-Forming Fungi Provides Insights into the Origins of Lignocellulose Decay Capabilities.</title>
        <authorList>
            <person name="Nagy L.G."/>
            <person name="Riley R."/>
            <person name="Tritt A."/>
            <person name="Adam C."/>
            <person name="Daum C."/>
            <person name="Floudas D."/>
            <person name="Sun H."/>
            <person name="Yadav J.S."/>
            <person name="Pangilinan J."/>
            <person name="Larsson K.H."/>
            <person name="Matsuura K."/>
            <person name="Barry K."/>
            <person name="Labutti K."/>
            <person name="Kuo R."/>
            <person name="Ohm R.A."/>
            <person name="Bhattacharya S.S."/>
            <person name="Shirouzu T."/>
            <person name="Yoshinaga Y."/>
            <person name="Martin F.M."/>
            <person name="Grigoriev I.V."/>
            <person name="Hibbett D.S."/>
        </authorList>
    </citation>
    <scope>NUCLEOTIDE SEQUENCE [LARGE SCALE GENOMIC DNA]</scope>
    <source>
        <strain evidence="2 3">HHB12733</strain>
    </source>
</reference>
<dbReference type="InParanoid" id="A0A165CRJ4"/>
<sequence length="361" mass="38816">MCIPADPNALATTACVLCSRVRQQPACHHLRAICTQRQNHPGHNNISYFTNAEYDIFNGCGFCKFAALAGGKIPAGKNRGYPGCCRPPTDADADLIQDSFWPAVAAFWKVPIPEKVLRRISPRSLQQLQLRKEDGGSPTTSKLSLKTAIPSTPSDRKPSPPTPGRGNSKITSSPTDTIRRSVEPSRSGIPSFPPSARSSQIRASGSSGNGRSGVPNPIPQVTVTIDQSDGLPPPPPPKPAPGPSPSQYHPHGPEDIAKSFARMGVSRPASYDPGKRNSIGSMSSLSEATGSDFTDYLSDASDQRIQREAEERVTQKFEEREFYQARSKVAGMDLEPPDLWGGSRNGRYGPPVPVAGGRRSH</sequence>
<proteinExistence type="predicted"/>
<dbReference type="EMBL" id="KV424117">
    <property type="protein sequence ID" value="KZT51257.1"/>
    <property type="molecule type" value="Genomic_DNA"/>
</dbReference>
<feature type="compositionally biased region" description="Polar residues" evidence="1">
    <location>
        <begin position="137"/>
        <end position="153"/>
    </location>
</feature>
<name>A0A165CRJ4_9BASI</name>
<dbReference type="AlphaFoldDB" id="A0A165CRJ4"/>
<organism evidence="2 3">
    <name type="scientific">Calocera cornea HHB12733</name>
    <dbReference type="NCBI Taxonomy" id="1353952"/>
    <lineage>
        <taxon>Eukaryota</taxon>
        <taxon>Fungi</taxon>
        <taxon>Dikarya</taxon>
        <taxon>Basidiomycota</taxon>
        <taxon>Agaricomycotina</taxon>
        <taxon>Dacrymycetes</taxon>
        <taxon>Dacrymycetales</taxon>
        <taxon>Dacrymycetaceae</taxon>
        <taxon>Calocera</taxon>
    </lineage>
</organism>
<evidence type="ECO:0000256" key="1">
    <source>
        <dbReference type="SAM" id="MobiDB-lite"/>
    </source>
</evidence>
<gene>
    <name evidence="2" type="ORF">CALCODRAFT_146126</name>
</gene>
<dbReference type="Proteomes" id="UP000076842">
    <property type="component" value="Unassembled WGS sequence"/>
</dbReference>
<accession>A0A165CRJ4</accession>
<feature type="region of interest" description="Disordered" evidence="1">
    <location>
        <begin position="128"/>
        <end position="313"/>
    </location>
</feature>
<evidence type="ECO:0000313" key="2">
    <source>
        <dbReference type="EMBL" id="KZT51257.1"/>
    </source>
</evidence>
<keyword evidence="3" id="KW-1185">Reference proteome</keyword>
<feature type="compositionally biased region" description="Basic and acidic residues" evidence="1">
    <location>
        <begin position="301"/>
        <end position="313"/>
    </location>
</feature>
<feature type="region of interest" description="Disordered" evidence="1">
    <location>
        <begin position="328"/>
        <end position="361"/>
    </location>
</feature>
<feature type="compositionally biased region" description="Pro residues" evidence="1">
    <location>
        <begin position="231"/>
        <end position="244"/>
    </location>
</feature>
<evidence type="ECO:0000313" key="3">
    <source>
        <dbReference type="Proteomes" id="UP000076842"/>
    </source>
</evidence>
<dbReference type="STRING" id="1353952.A0A165CRJ4"/>
<protein>
    <submittedName>
        <fullName evidence="2">Uncharacterized protein</fullName>
    </submittedName>
</protein>
<feature type="compositionally biased region" description="Polar residues" evidence="1">
    <location>
        <begin position="278"/>
        <end position="292"/>
    </location>
</feature>
<dbReference type="OrthoDB" id="3349400at2759"/>